<keyword evidence="2 3" id="KW-0690">Ribosome biogenesis</keyword>
<evidence type="ECO:0000259" key="4">
    <source>
        <dbReference type="Pfam" id="PF02576"/>
    </source>
</evidence>
<protein>
    <recommendedName>
        <fullName evidence="3">Ribosome maturation factor RimP</fullName>
    </recommendedName>
</protein>
<comment type="function">
    <text evidence="3">Required for maturation of 30S ribosomal subunits.</text>
</comment>
<keyword evidence="6" id="KW-1185">Reference proteome</keyword>
<evidence type="ECO:0000256" key="1">
    <source>
        <dbReference type="ARBA" id="ARBA00022490"/>
    </source>
</evidence>
<dbReference type="HAMAP" id="MF_01077">
    <property type="entry name" value="RimP"/>
    <property type="match status" value="1"/>
</dbReference>
<name>A0A840EX68_9FLAO</name>
<evidence type="ECO:0000256" key="3">
    <source>
        <dbReference type="HAMAP-Rule" id="MF_01077"/>
    </source>
</evidence>
<evidence type="ECO:0000313" key="6">
    <source>
        <dbReference type="Proteomes" id="UP000553034"/>
    </source>
</evidence>
<gene>
    <name evidence="3" type="primary">rimP</name>
    <name evidence="5" type="ORF">GGR32_001725</name>
</gene>
<dbReference type="InterPro" id="IPR003728">
    <property type="entry name" value="Ribosome_maturation_RimP"/>
</dbReference>
<comment type="caution">
    <text evidence="5">The sequence shown here is derived from an EMBL/GenBank/DDBJ whole genome shotgun (WGS) entry which is preliminary data.</text>
</comment>
<dbReference type="GO" id="GO:0042274">
    <property type="term" value="P:ribosomal small subunit biogenesis"/>
    <property type="evidence" value="ECO:0007669"/>
    <property type="project" value="UniProtKB-UniRule"/>
</dbReference>
<accession>A0A840EX68</accession>
<dbReference type="InterPro" id="IPR028989">
    <property type="entry name" value="RimP_N"/>
</dbReference>
<organism evidence="5 6">
    <name type="scientific">Mesonia hippocampi</name>
    <dbReference type="NCBI Taxonomy" id="1628250"/>
    <lineage>
        <taxon>Bacteria</taxon>
        <taxon>Pseudomonadati</taxon>
        <taxon>Bacteroidota</taxon>
        <taxon>Flavobacteriia</taxon>
        <taxon>Flavobacteriales</taxon>
        <taxon>Flavobacteriaceae</taxon>
        <taxon>Mesonia</taxon>
    </lineage>
</organism>
<dbReference type="SUPFAM" id="SSF75420">
    <property type="entry name" value="YhbC-like, N-terminal domain"/>
    <property type="match status" value="1"/>
</dbReference>
<comment type="similarity">
    <text evidence="3">Belongs to the RimP family.</text>
</comment>
<evidence type="ECO:0000313" key="5">
    <source>
        <dbReference type="EMBL" id="MBB4119427.1"/>
    </source>
</evidence>
<evidence type="ECO:0000256" key="2">
    <source>
        <dbReference type="ARBA" id="ARBA00022517"/>
    </source>
</evidence>
<dbReference type="Gene3D" id="3.30.300.70">
    <property type="entry name" value="RimP-like superfamily, N-terminal"/>
    <property type="match status" value="1"/>
</dbReference>
<dbReference type="Proteomes" id="UP000553034">
    <property type="component" value="Unassembled WGS sequence"/>
</dbReference>
<dbReference type="GO" id="GO:0005737">
    <property type="term" value="C:cytoplasm"/>
    <property type="evidence" value="ECO:0007669"/>
    <property type="project" value="UniProtKB-SubCell"/>
</dbReference>
<dbReference type="NCBIfam" id="NF002531">
    <property type="entry name" value="PRK02001.1"/>
    <property type="match status" value="1"/>
</dbReference>
<dbReference type="PANTHER" id="PTHR33867">
    <property type="entry name" value="RIBOSOME MATURATION FACTOR RIMP"/>
    <property type="match status" value="1"/>
</dbReference>
<sequence>MRDKVKVLLDRALEENSELFLIDFEIKSGNNIAVVIDGDKGVSVEDCIAVSRAIEHNLDREEEDFSLEVTSAGVGSLLSLPRQYKKNIGRRLYVKTADEVYEATLIAADDAAIQLAWKAREPKPVGKGKVTVKKEITLPYETIAEAKVVITF</sequence>
<dbReference type="Pfam" id="PF02576">
    <property type="entry name" value="RimP_N"/>
    <property type="match status" value="1"/>
</dbReference>
<feature type="domain" description="Ribosome maturation factor RimP N-terminal" evidence="4">
    <location>
        <begin position="16"/>
        <end position="74"/>
    </location>
</feature>
<dbReference type="RefSeq" id="WP_183477776.1">
    <property type="nucleotide sequence ID" value="NZ_JACIFO010000006.1"/>
</dbReference>
<dbReference type="EMBL" id="JACIFO010000006">
    <property type="protein sequence ID" value="MBB4119427.1"/>
    <property type="molecule type" value="Genomic_DNA"/>
</dbReference>
<keyword evidence="1 3" id="KW-0963">Cytoplasm</keyword>
<dbReference type="InterPro" id="IPR035956">
    <property type="entry name" value="RimP_N_sf"/>
</dbReference>
<reference evidence="5 6" key="1">
    <citation type="submission" date="2020-08" db="EMBL/GenBank/DDBJ databases">
        <title>Genomic Encyclopedia of Type Strains, Phase IV (KMG-IV): sequencing the most valuable type-strain genomes for metagenomic binning, comparative biology and taxonomic classification.</title>
        <authorList>
            <person name="Goeker M."/>
        </authorList>
    </citation>
    <scope>NUCLEOTIDE SEQUENCE [LARGE SCALE GENOMIC DNA]</scope>
    <source>
        <strain evidence="5 6">DSM 29568</strain>
    </source>
</reference>
<dbReference type="AlphaFoldDB" id="A0A840EX68"/>
<proteinExistence type="inferred from homology"/>
<comment type="subcellular location">
    <subcellularLocation>
        <location evidence="3">Cytoplasm</location>
    </subcellularLocation>
</comment>
<dbReference type="PANTHER" id="PTHR33867:SF1">
    <property type="entry name" value="RIBOSOME MATURATION FACTOR RIMP"/>
    <property type="match status" value="1"/>
</dbReference>